<keyword evidence="2" id="KW-1185">Reference proteome</keyword>
<dbReference type="Proteomes" id="UP000654279">
    <property type="component" value="Unassembled WGS sequence"/>
</dbReference>
<evidence type="ECO:0000313" key="1">
    <source>
        <dbReference type="EMBL" id="MBC8528379.1"/>
    </source>
</evidence>
<evidence type="ECO:0000313" key="2">
    <source>
        <dbReference type="Proteomes" id="UP000654279"/>
    </source>
</evidence>
<accession>A0A926HLD7</accession>
<reference evidence="1" key="1">
    <citation type="submission" date="2020-08" db="EMBL/GenBank/DDBJ databases">
        <title>Genome public.</title>
        <authorList>
            <person name="Liu C."/>
            <person name="Sun Q."/>
        </authorList>
    </citation>
    <scope>NUCLEOTIDE SEQUENCE</scope>
    <source>
        <strain evidence="1">NSJ-44</strain>
    </source>
</reference>
<comment type="caution">
    <text evidence="1">The sequence shown here is derived from an EMBL/GenBank/DDBJ whole genome shotgun (WGS) entry which is preliminary data.</text>
</comment>
<protein>
    <submittedName>
        <fullName evidence="1">Uncharacterized protein</fullName>
    </submittedName>
</protein>
<dbReference type="RefSeq" id="WP_249284399.1">
    <property type="nucleotide sequence ID" value="NZ_JACRSO010000001.1"/>
</dbReference>
<gene>
    <name evidence="1" type="ORF">H8699_02860</name>
</gene>
<dbReference type="AlphaFoldDB" id="A0A926HLD7"/>
<proteinExistence type="predicted"/>
<name>A0A926HLD7_9FIRM</name>
<organism evidence="1 2">
    <name type="scientific">Luoshenia tenuis</name>
    <dbReference type="NCBI Taxonomy" id="2763654"/>
    <lineage>
        <taxon>Bacteria</taxon>
        <taxon>Bacillati</taxon>
        <taxon>Bacillota</taxon>
        <taxon>Clostridia</taxon>
        <taxon>Christensenellales</taxon>
        <taxon>Christensenellaceae</taxon>
        <taxon>Luoshenia</taxon>
    </lineage>
</organism>
<dbReference type="EMBL" id="JACRSO010000001">
    <property type="protein sequence ID" value="MBC8528379.1"/>
    <property type="molecule type" value="Genomic_DNA"/>
</dbReference>
<sequence length="84" mass="9422">MRVYVKSPGSITLYLALPTRLVVNRVTLGILQRALGRADQTGVKISPEQAKRLLAVVRQAKKRYPRLELVDINTAQGEIVKIRL</sequence>